<dbReference type="Pfam" id="PF12511">
    <property type="entry name" value="DUF3716"/>
    <property type="match status" value="1"/>
</dbReference>
<gene>
    <name evidence="2" type="ORF">QBC42DRAFT_41526</name>
</gene>
<feature type="region of interest" description="Disordered" evidence="1">
    <location>
        <begin position="1"/>
        <end position="113"/>
    </location>
</feature>
<feature type="compositionally biased region" description="Basic and acidic residues" evidence="1">
    <location>
        <begin position="26"/>
        <end position="36"/>
    </location>
</feature>
<evidence type="ECO:0000313" key="2">
    <source>
        <dbReference type="EMBL" id="KAK4466836.1"/>
    </source>
</evidence>
<evidence type="ECO:0000256" key="1">
    <source>
        <dbReference type="SAM" id="MobiDB-lite"/>
    </source>
</evidence>
<dbReference type="EMBL" id="MU864929">
    <property type="protein sequence ID" value="KAK4466836.1"/>
    <property type="molecule type" value="Genomic_DNA"/>
</dbReference>
<feature type="compositionally biased region" description="Acidic residues" evidence="1">
    <location>
        <begin position="11"/>
        <end position="24"/>
    </location>
</feature>
<comment type="caution">
    <text evidence="2">The sequence shown here is derived from an EMBL/GenBank/DDBJ whole genome shotgun (WGS) entry which is preliminary data.</text>
</comment>
<sequence length="435" mass="46490">MPPPIVASASEAEDSSNSDSDSDSSTEIRDPLKEESPEPTGIGSDISDARANLHGNHAIGKLVNKNNNNNNVKRKADSQPVSDHAFKSQRTSSYGARESGYSSYGEEGSALAPPAVSSTSYVQQSFTAAPMPIVVGKTRAIDLYRQTYPHLPVPERPNDFIRALAESPIKRIPNARDSFNDKKPQNMPAYFMQACGDVVPPDQACERCVRRNGAFTDGCCVVVQTKTALSVTDGACANCWYNRQGSICTLRHPERRVYPTPTTSTTPIPIPQIPAAAQRLPSTPLAPATAAAPLHPSYAAALAASSGGNSGSSKPSSPAFTPQTVVPPTVTSVPPPKPVPATATATTNITTPAPGHTDISKLLRDATRAREQGRALIEESKTSLWEARYRAMSRPEVIAAYQELLDLQEDLTIKMRAMNHVVLGRLKSASVKPKG</sequence>
<dbReference type="AlphaFoldDB" id="A0AAV9I7H8"/>
<dbReference type="InterPro" id="IPR022190">
    <property type="entry name" value="DUF3716"/>
</dbReference>
<organism evidence="2 3">
    <name type="scientific">Cladorrhinum samala</name>
    <dbReference type="NCBI Taxonomy" id="585594"/>
    <lineage>
        <taxon>Eukaryota</taxon>
        <taxon>Fungi</taxon>
        <taxon>Dikarya</taxon>
        <taxon>Ascomycota</taxon>
        <taxon>Pezizomycotina</taxon>
        <taxon>Sordariomycetes</taxon>
        <taxon>Sordariomycetidae</taxon>
        <taxon>Sordariales</taxon>
        <taxon>Podosporaceae</taxon>
        <taxon>Cladorrhinum</taxon>
    </lineage>
</organism>
<reference evidence="2" key="2">
    <citation type="submission" date="2023-06" db="EMBL/GenBank/DDBJ databases">
        <authorList>
            <consortium name="Lawrence Berkeley National Laboratory"/>
            <person name="Mondo S.J."/>
            <person name="Hensen N."/>
            <person name="Bonometti L."/>
            <person name="Westerberg I."/>
            <person name="Brannstrom I.O."/>
            <person name="Guillou S."/>
            <person name="Cros-Aarteil S."/>
            <person name="Calhoun S."/>
            <person name="Haridas S."/>
            <person name="Kuo A."/>
            <person name="Pangilinan J."/>
            <person name="Riley R."/>
            <person name="Labutti K."/>
            <person name="Andreopoulos B."/>
            <person name="Lipzen A."/>
            <person name="Chen C."/>
            <person name="Yanf M."/>
            <person name="Daum C."/>
            <person name="Ng V."/>
            <person name="Clum A."/>
            <person name="Steindorff A."/>
            <person name="Ohm R."/>
            <person name="Martin F."/>
            <person name="Silar P."/>
            <person name="Natvig D."/>
            <person name="Lalanne C."/>
            <person name="Gautier V."/>
            <person name="Ament-Velasquez S.L."/>
            <person name="Kruys A."/>
            <person name="Hutchinson M.I."/>
            <person name="Powell A.J."/>
            <person name="Barry K."/>
            <person name="Miller A.N."/>
            <person name="Grigoriev I.V."/>
            <person name="Debuchy R."/>
            <person name="Gladieux P."/>
            <person name="Thoren M.H."/>
            <person name="Johannesson H."/>
        </authorList>
    </citation>
    <scope>NUCLEOTIDE SEQUENCE</scope>
    <source>
        <strain evidence="2">PSN324</strain>
    </source>
</reference>
<feature type="region of interest" description="Disordered" evidence="1">
    <location>
        <begin position="303"/>
        <end position="357"/>
    </location>
</feature>
<feature type="compositionally biased region" description="Low complexity" evidence="1">
    <location>
        <begin position="92"/>
        <end position="110"/>
    </location>
</feature>
<feature type="compositionally biased region" description="Low complexity" evidence="1">
    <location>
        <begin position="303"/>
        <end position="332"/>
    </location>
</feature>
<dbReference type="Proteomes" id="UP001321749">
    <property type="component" value="Unassembled WGS sequence"/>
</dbReference>
<keyword evidence="3" id="KW-1185">Reference proteome</keyword>
<protein>
    <submittedName>
        <fullName evidence="2">Uncharacterized protein</fullName>
    </submittedName>
</protein>
<accession>A0AAV9I7H8</accession>
<evidence type="ECO:0000313" key="3">
    <source>
        <dbReference type="Proteomes" id="UP001321749"/>
    </source>
</evidence>
<reference evidence="2" key="1">
    <citation type="journal article" date="2023" name="Mol. Phylogenet. Evol.">
        <title>Genome-scale phylogeny and comparative genomics of the fungal order Sordariales.</title>
        <authorList>
            <person name="Hensen N."/>
            <person name="Bonometti L."/>
            <person name="Westerberg I."/>
            <person name="Brannstrom I.O."/>
            <person name="Guillou S."/>
            <person name="Cros-Aarteil S."/>
            <person name="Calhoun S."/>
            <person name="Haridas S."/>
            <person name="Kuo A."/>
            <person name="Mondo S."/>
            <person name="Pangilinan J."/>
            <person name="Riley R."/>
            <person name="LaButti K."/>
            <person name="Andreopoulos B."/>
            <person name="Lipzen A."/>
            <person name="Chen C."/>
            <person name="Yan M."/>
            <person name="Daum C."/>
            <person name="Ng V."/>
            <person name="Clum A."/>
            <person name="Steindorff A."/>
            <person name="Ohm R.A."/>
            <person name="Martin F."/>
            <person name="Silar P."/>
            <person name="Natvig D.O."/>
            <person name="Lalanne C."/>
            <person name="Gautier V."/>
            <person name="Ament-Velasquez S.L."/>
            <person name="Kruys A."/>
            <person name="Hutchinson M.I."/>
            <person name="Powell A.J."/>
            <person name="Barry K."/>
            <person name="Miller A.N."/>
            <person name="Grigoriev I.V."/>
            <person name="Debuchy R."/>
            <person name="Gladieux P."/>
            <person name="Hiltunen Thoren M."/>
            <person name="Johannesson H."/>
        </authorList>
    </citation>
    <scope>NUCLEOTIDE SEQUENCE</scope>
    <source>
        <strain evidence="2">PSN324</strain>
    </source>
</reference>
<proteinExistence type="predicted"/>
<feature type="compositionally biased region" description="Low complexity" evidence="1">
    <location>
        <begin position="340"/>
        <end position="354"/>
    </location>
</feature>
<name>A0AAV9I7H8_9PEZI</name>